<keyword evidence="2" id="KW-1185">Reference proteome</keyword>
<evidence type="ECO:0000313" key="1">
    <source>
        <dbReference type="EMBL" id="ACO36963.1"/>
    </source>
</evidence>
<dbReference type="EMBL" id="FJ822135">
    <property type="protein sequence ID" value="ACO36963.1"/>
    <property type="molecule type" value="Genomic_DNA"/>
</dbReference>
<dbReference type="Proteomes" id="UP000001878">
    <property type="component" value="Segment"/>
</dbReference>
<organism evidence="1 2">
    <name type="scientific">Lactobacillus phage Lb338-1</name>
    <dbReference type="NCBI Taxonomy" id="2892342"/>
    <lineage>
        <taxon>Viruses</taxon>
        <taxon>Duplodnaviria</taxon>
        <taxon>Heunggongvirae</taxon>
        <taxon>Uroviricota</taxon>
        <taxon>Caudoviricetes</taxon>
        <taxon>Herelleviridae</taxon>
        <taxon>Mooreparkvirus</taxon>
        <taxon>Mooreparkvirus Lb3381</taxon>
    </lineage>
</organism>
<dbReference type="KEGG" id="vg:7750897"/>
<gene>
    <name evidence="1" type="ORF">lb338_phage_42</name>
</gene>
<reference evidence="1 2" key="1">
    <citation type="journal article" date="2009" name="Gene">
        <title>Genome of a virulent bacteriophage Lb338-1 that lyses the probiotic Lactobacillus paracasei cheese strain.</title>
        <authorList>
            <person name="Alemayehu D."/>
            <person name="Ross R.P."/>
            <person name="O'Sullivan O."/>
            <person name="Coffey A."/>
            <person name="Stanton C."/>
            <person name="Fitzgerald G.F."/>
            <person name="McAuliffe O."/>
        </authorList>
    </citation>
    <scope>NUCLEOTIDE SEQUENCE [LARGE SCALE GENOMIC DNA]</scope>
    <source>
        <strain evidence="1">Lb338-1</strain>
    </source>
</reference>
<dbReference type="RefSeq" id="YP_002790721.1">
    <property type="nucleotide sequence ID" value="NC_012530.1"/>
</dbReference>
<protein>
    <submittedName>
        <fullName evidence="1">Uncharacterized protein</fullName>
    </submittedName>
</protein>
<name>C1KFF2_9CAUD</name>
<evidence type="ECO:0000313" key="2">
    <source>
        <dbReference type="Proteomes" id="UP000001878"/>
    </source>
</evidence>
<sequence length="75" mass="8680">MVYCKVHKGGHFLLVEKRAETIKQARDIAKGYTWYTNTLFPKQGVSGAKQHSNSDNILCIKVEDQYLIFYKEAKQ</sequence>
<accession>C1KFF2</accession>
<proteinExistence type="predicted"/>
<dbReference type="GeneID" id="7750897"/>